<reference evidence="2" key="1">
    <citation type="submission" date="2016-06" db="EMBL/GenBank/DDBJ databases">
        <title>Four novel species of enterococci isolated from chicken manure.</title>
        <authorList>
            <person name="Van Tyne D."/>
        </authorList>
    </citation>
    <scope>NUCLEOTIDE SEQUENCE [LARGE SCALE GENOMIC DNA]</scope>
    <source>
        <strain evidence="2">JM9A</strain>
    </source>
</reference>
<gene>
    <name evidence="1" type="ORF">BAU18_002898</name>
</gene>
<keyword evidence="2" id="KW-1185">Reference proteome</keyword>
<accession>A0ABV0F8L4</accession>
<proteinExistence type="predicted"/>
<dbReference type="Proteomes" id="UP001429357">
    <property type="component" value="Unassembled WGS sequence"/>
</dbReference>
<evidence type="ECO:0000313" key="2">
    <source>
        <dbReference type="Proteomes" id="UP001429357"/>
    </source>
</evidence>
<sequence>MVKRDSLGVPLEPEEPRLALVDEYHREIYQGDQYWIDGQGNPYANGSLYQYADDYVQSLTLAEAWEELNNLLKTGETEELLKDTLYESIIANGVITTFDMEEAEA</sequence>
<protein>
    <submittedName>
        <fullName evidence="1">Uncharacterized protein</fullName>
    </submittedName>
</protein>
<dbReference type="EMBL" id="MAEI02000001">
    <property type="protein sequence ID" value="MEO1783278.1"/>
    <property type="molecule type" value="Genomic_DNA"/>
</dbReference>
<dbReference type="RefSeq" id="WP_161868649.1">
    <property type="nucleotide sequence ID" value="NZ_MAEI02000001.1"/>
</dbReference>
<organism evidence="1 2">
    <name type="scientific">Enterococcus diestrammenae</name>
    <dbReference type="NCBI Taxonomy" id="1155073"/>
    <lineage>
        <taxon>Bacteria</taxon>
        <taxon>Bacillati</taxon>
        <taxon>Bacillota</taxon>
        <taxon>Bacilli</taxon>
        <taxon>Lactobacillales</taxon>
        <taxon>Enterococcaceae</taxon>
        <taxon>Enterococcus</taxon>
    </lineage>
</organism>
<name>A0ABV0F8L4_9ENTE</name>
<reference evidence="1 2" key="2">
    <citation type="submission" date="2024-02" db="EMBL/GenBank/DDBJ databases">
        <title>The Genome Sequence of Enterococcus diestrammenae JM9A.</title>
        <authorList>
            <person name="Earl A."/>
            <person name="Manson A."/>
            <person name="Gilmore M."/>
            <person name="Sanders J."/>
            <person name="Shea T."/>
            <person name="Howe W."/>
            <person name="Livny J."/>
            <person name="Cuomo C."/>
            <person name="Neafsey D."/>
            <person name="Birren B."/>
        </authorList>
    </citation>
    <scope>NUCLEOTIDE SEQUENCE [LARGE SCALE GENOMIC DNA]</scope>
    <source>
        <strain evidence="1 2">JM9A</strain>
    </source>
</reference>
<evidence type="ECO:0000313" key="1">
    <source>
        <dbReference type="EMBL" id="MEO1783278.1"/>
    </source>
</evidence>
<comment type="caution">
    <text evidence="1">The sequence shown here is derived from an EMBL/GenBank/DDBJ whole genome shotgun (WGS) entry which is preliminary data.</text>
</comment>